<keyword evidence="1" id="KW-1133">Transmembrane helix</keyword>
<evidence type="ECO:0000256" key="1">
    <source>
        <dbReference type="SAM" id="Phobius"/>
    </source>
</evidence>
<organism evidence="2 3">
    <name type="scientific">Citrobacter youngae ATCC 29220</name>
    <dbReference type="NCBI Taxonomy" id="500640"/>
    <lineage>
        <taxon>Bacteria</taxon>
        <taxon>Pseudomonadati</taxon>
        <taxon>Pseudomonadota</taxon>
        <taxon>Gammaproteobacteria</taxon>
        <taxon>Enterobacterales</taxon>
        <taxon>Enterobacteriaceae</taxon>
        <taxon>Citrobacter</taxon>
        <taxon>Citrobacter freundii complex</taxon>
    </lineage>
</organism>
<proteinExistence type="predicted"/>
<evidence type="ECO:0000313" key="2">
    <source>
        <dbReference type="EMBL" id="EFE09390.1"/>
    </source>
</evidence>
<dbReference type="EMBL" id="ABWL02000006">
    <property type="protein sequence ID" value="EFE09390.1"/>
    <property type="molecule type" value="Genomic_DNA"/>
</dbReference>
<dbReference type="AlphaFoldDB" id="D4BB29"/>
<gene>
    <name evidence="2" type="ORF">CIT292_07676</name>
</gene>
<reference evidence="2 3" key="1">
    <citation type="submission" date="2010-02" db="EMBL/GenBank/DDBJ databases">
        <authorList>
            <person name="Weinstock G."/>
            <person name="Sodergren E."/>
            <person name="Clifton S."/>
            <person name="Fulton L."/>
            <person name="Fulton B."/>
            <person name="Courtney L."/>
            <person name="Fronick C."/>
            <person name="Harrison M."/>
            <person name="Strong C."/>
            <person name="Farmer C."/>
            <person name="Delahaunty K."/>
            <person name="Markovic C."/>
            <person name="Hall O."/>
            <person name="Minx P."/>
            <person name="Tomlinson C."/>
            <person name="Mitreva M."/>
            <person name="Nelson J."/>
            <person name="Hou S."/>
            <person name="Wollam A."/>
            <person name="Pepin K.H."/>
            <person name="Johnson M."/>
            <person name="Bhonagiri V."/>
            <person name="Zhang X."/>
            <person name="Suruliraj S."/>
            <person name="Warren W."/>
            <person name="Chinwalla A."/>
            <person name="Mardis E.R."/>
            <person name="Wilson R.K."/>
        </authorList>
    </citation>
    <scope>NUCLEOTIDE SEQUENCE [LARGE SCALE GENOMIC DNA]</scope>
    <source>
        <strain evidence="2 3">ATCC 29220</strain>
    </source>
</reference>
<protein>
    <submittedName>
        <fullName evidence="2">Uncharacterized protein</fullName>
    </submittedName>
</protein>
<keyword evidence="1" id="KW-0472">Membrane</keyword>
<name>D4BB29_9ENTR</name>
<comment type="caution">
    <text evidence="2">The sequence shown here is derived from an EMBL/GenBank/DDBJ whole genome shotgun (WGS) entry which is preliminary data.</text>
</comment>
<evidence type="ECO:0000313" key="3">
    <source>
        <dbReference type="Proteomes" id="UP000003880"/>
    </source>
</evidence>
<dbReference type="Proteomes" id="UP000003880">
    <property type="component" value="Unassembled WGS sequence"/>
</dbReference>
<dbReference type="HOGENOM" id="CLU_3097137_0_0_6"/>
<accession>D4BB29</accession>
<feature type="transmembrane region" description="Helical" evidence="1">
    <location>
        <begin position="12"/>
        <end position="36"/>
    </location>
</feature>
<sequence length="51" mass="5971">MPFWVSGLAFSVSMVVFLVLGYFIYIVFCTPAFYLIKYFIAKFLARCCQQQ</sequence>
<keyword evidence="1" id="KW-0812">Transmembrane</keyword>